<dbReference type="RefSeq" id="WP_119832346.1">
    <property type="nucleotide sequence ID" value="NZ_QYUL01000002.1"/>
</dbReference>
<keyword evidence="2" id="KW-1185">Reference proteome</keyword>
<gene>
    <name evidence="1" type="ORF">D3877_19670</name>
</gene>
<dbReference type="InterPro" id="IPR016181">
    <property type="entry name" value="Acyl_CoA_acyltransferase"/>
</dbReference>
<protein>
    <submittedName>
        <fullName evidence="1">GNAT family N-acetyltransferase</fullName>
    </submittedName>
</protein>
<dbReference type="GO" id="GO:0016740">
    <property type="term" value="F:transferase activity"/>
    <property type="evidence" value="ECO:0007669"/>
    <property type="project" value="UniProtKB-KW"/>
</dbReference>
<dbReference type="Gene3D" id="3.40.630.30">
    <property type="match status" value="1"/>
</dbReference>
<accession>A0A418VYT1</accession>
<name>A0A418VYT1_9PROT</name>
<dbReference type="AlphaFoldDB" id="A0A418VYT1"/>
<keyword evidence="1" id="KW-0808">Transferase</keyword>
<organism evidence="1 2">
    <name type="scientific">Azospirillum cavernae</name>
    <dbReference type="NCBI Taxonomy" id="2320860"/>
    <lineage>
        <taxon>Bacteria</taxon>
        <taxon>Pseudomonadati</taxon>
        <taxon>Pseudomonadota</taxon>
        <taxon>Alphaproteobacteria</taxon>
        <taxon>Rhodospirillales</taxon>
        <taxon>Azospirillaceae</taxon>
        <taxon>Azospirillum</taxon>
    </lineage>
</organism>
<comment type="caution">
    <text evidence="1">The sequence shown here is derived from an EMBL/GenBank/DDBJ whole genome shotgun (WGS) entry which is preliminary data.</text>
</comment>
<evidence type="ECO:0000313" key="2">
    <source>
        <dbReference type="Proteomes" id="UP000283458"/>
    </source>
</evidence>
<evidence type="ECO:0000313" key="1">
    <source>
        <dbReference type="EMBL" id="RJF82265.1"/>
    </source>
</evidence>
<dbReference type="Proteomes" id="UP000283458">
    <property type="component" value="Unassembled WGS sequence"/>
</dbReference>
<dbReference type="OrthoDB" id="7348753at2"/>
<dbReference type="EMBL" id="QYUL01000002">
    <property type="protein sequence ID" value="RJF82265.1"/>
    <property type="molecule type" value="Genomic_DNA"/>
</dbReference>
<reference evidence="1 2" key="1">
    <citation type="submission" date="2018-09" db="EMBL/GenBank/DDBJ databases">
        <authorList>
            <person name="Zhu H."/>
        </authorList>
    </citation>
    <scope>NUCLEOTIDE SEQUENCE [LARGE SCALE GENOMIC DNA]</scope>
    <source>
        <strain evidence="1 2">K2W22B-5</strain>
    </source>
</reference>
<proteinExistence type="predicted"/>
<dbReference type="SUPFAM" id="SSF55729">
    <property type="entry name" value="Acyl-CoA N-acyltransferases (Nat)"/>
    <property type="match status" value="1"/>
</dbReference>
<sequence length="262" mass="28471">MTRKTSAFAPVGAFPLHGEAARAAAGARLAVLSADLPTDLTARVLDGDDAEQLHAFRLSIVARLDDPDHYRMAGEVGNFVADHLGDKGLTAGIFRKDRMIAYGALGLPGPDDPNRGRDLGLPEGELPLVAHMSSAMVESAERGRGLHHRLIGWRLEVAHTLGRPHLLTTVSPRNHRSWGHLANHGLHPRRLLQVGGDLVRLLVHRDARVDPALDTTTAALVPVETLASRWDVFDRGGRVWARLSAGGEGPDQRWFALCGRER</sequence>